<comment type="caution">
    <text evidence="6">The sequence shown here is derived from an EMBL/GenBank/DDBJ whole genome shotgun (WGS) entry which is preliminary data.</text>
</comment>
<name>A0A4R5ABT4_9ACTN</name>
<evidence type="ECO:0000256" key="3">
    <source>
        <dbReference type="ARBA" id="ARBA00022691"/>
    </source>
</evidence>
<keyword evidence="7" id="KW-1185">Reference proteome</keyword>
<proteinExistence type="predicted"/>
<dbReference type="GO" id="GO:0032259">
    <property type="term" value="P:methylation"/>
    <property type="evidence" value="ECO:0007669"/>
    <property type="project" value="UniProtKB-KW"/>
</dbReference>
<keyword evidence="2 6" id="KW-0808">Transferase</keyword>
<dbReference type="InterPro" id="IPR013216">
    <property type="entry name" value="Methyltransf_11"/>
</dbReference>
<evidence type="ECO:0000259" key="5">
    <source>
        <dbReference type="Pfam" id="PF08241"/>
    </source>
</evidence>
<feature type="region of interest" description="Disordered" evidence="4">
    <location>
        <begin position="216"/>
        <end position="239"/>
    </location>
</feature>
<protein>
    <submittedName>
        <fullName evidence="6">Class I SAM-dependent methyltransferase</fullName>
    </submittedName>
</protein>
<dbReference type="OrthoDB" id="21342at2"/>
<dbReference type="PANTHER" id="PTHR43464:SF19">
    <property type="entry name" value="UBIQUINONE BIOSYNTHESIS O-METHYLTRANSFERASE, MITOCHONDRIAL"/>
    <property type="match status" value="1"/>
</dbReference>
<dbReference type="AlphaFoldDB" id="A0A4R5ABT4"/>
<dbReference type="Pfam" id="PF08241">
    <property type="entry name" value="Methyltransf_11"/>
    <property type="match status" value="1"/>
</dbReference>
<dbReference type="EMBL" id="SMLB01000012">
    <property type="protein sequence ID" value="TDD69843.1"/>
    <property type="molecule type" value="Genomic_DNA"/>
</dbReference>
<dbReference type="Proteomes" id="UP000295217">
    <property type="component" value="Unassembled WGS sequence"/>
</dbReference>
<dbReference type="CDD" id="cd02440">
    <property type="entry name" value="AdoMet_MTases"/>
    <property type="match status" value="1"/>
</dbReference>
<gene>
    <name evidence="6" type="ORF">E1262_11245</name>
</gene>
<dbReference type="SUPFAM" id="SSF53335">
    <property type="entry name" value="S-adenosyl-L-methionine-dependent methyltransferases"/>
    <property type="match status" value="1"/>
</dbReference>
<dbReference type="GO" id="GO:0008757">
    <property type="term" value="F:S-adenosylmethionine-dependent methyltransferase activity"/>
    <property type="evidence" value="ECO:0007669"/>
    <property type="project" value="InterPro"/>
</dbReference>
<accession>A0A4R5ABT4</accession>
<evidence type="ECO:0000256" key="4">
    <source>
        <dbReference type="SAM" id="MobiDB-lite"/>
    </source>
</evidence>
<keyword evidence="1 6" id="KW-0489">Methyltransferase</keyword>
<dbReference type="PANTHER" id="PTHR43464">
    <property type="entry name" value="METHYLTRANSFERASE"/>
    <property type="match status" value="1"/>
</dbReference>
<dbReference type="Gene3D" id="3.40.50.150">
    <property type="entry name" value="Vaccinia Virus protein VP39"/>
    <property type="match status" value="1"/>
</dbReference>
<feature type="domain" description="Methyltransferase type 11" evidence="5">
    <location>
        <begin position="52"/>
        <end position="147"/>
    </location>
</feature>
<evidence type="ECO:0000256" key="2">
    <source>
        <dbReference type="ARBA" id="ARBA00022679"/>
    </source>
</evidence>
<dbReference type="InterPro" id="IPR029063">
    <property type="entry name" value="SAM-dependent_MTases_sf"/>
</dbReference>
<dbReference type="RefSeq" id="WP_132103223.1">
    <property type="nucleotide sequence ID" value="NZ_SMLB01000012.1"/>
</dbReference>
<reference evidence="6 7" key="1">
    <citation type="submission" date="2019-02" db="EMBL/GenBank/DDBJ databases">
        <title>Draft genome sequences of novel Actinobacteria.</title>
        <authorList>
            <person name="Sahin N."/>
            <person name="Ay H."/>
            <person name="Saygin H."/>
        </authorList>
    </citation>
    <scope>NUCLEOTIDE SEQUENCE [LARGE SCALE GENOMIC DNA]</scope>
    <source>
        <strain evidence="6 7">8K307</strain>
    </source>
</reference>
<evidence type="ECO:0000256" key="1">
    <source>
        <dbReference type="ARBA" id="ARBA00022603"/>
    </source>
</evidence>
<sequence length="239" mass="25660">MTNRVDTIKAYWNEAAGAFDEEPDHGLRAERTRAAWRQRLTEWLPAGAPDVLDVGCGTGSLALLLAEAGHRVTGVDLSPRMVELAQAKFAAAGQRGRFLVGDAVAPPTGDERFDVVLARHVVWTLPDPLAALRDWRGRLRDGGTLILVEGRWAGAGSDGSYVVEAEQLPWNGGVAAGDLVAAVRPLVRDLRVEDLSGDPDLWGRPVADERYALVAAAKETDPQPDPNRSPRGGDDGFAL</sequence>
<organism evidence="6 7">
    <name type="scientific">Jiangella aurantiaca</name>
    <dbReference type="NCBI Taxonomy" id="2530373"/>
    <lineage>
        <taxon>Bacteria</taxon>
        <taxon>Bacillati</taxon>
        <taxon>Actinomycetota</taxon>
        <taxon>Actinomycetes</taxon>
        <taxon>Jiangellales</taxon>
        <taxon>Jiangellaceae</taxon>
        <taxon>Jiangella</taxon>
    </lineage>
</organism>
<evidence type="ECO:0000313" key="7">
    <source>
        <dbReference type="Proteomes" id="UP000295217"/>
    </source>
</evidence>
<keyword evidence="3" id="KW-0949">S-adenosyl-L-methionine</keyword>
<evidence type="ECO:0000313" key="6">
    <source>
        <dbReference type="EMBL" id="TDD69843.1"/>
    </source>
</evidence>